<evidence type="ECO:0000313" key="3">
    <source>
        <dbReference type="EMBL" id="OAO12868.1"/>
    </source>
</evidence>
<evidence type="ECO:0000259" key="2">
    <source>
        <dbReference type="Pfam" id="PF10213"/>
    </source>
</evidence>
<dbReference type="OrthoDB" id="283424at2759"/>
<dbReference type="GO" id="GO:0032543">
    <property type="term" value="P:mitochondrial translation"/>
    <property type="evidence" value="ECO:0007669"/>
    <property type="project" value="InterPro"/>
</dbReference>
<accession>A0A196S750</accession>
<evidence type="ECO:0000256" key="1">
    <source>
        <dbReference type="SAM" id="MobiDB-lite"/>
    </source>
</evidence>
<keyword evidence="3" id="KW-0689">Ribosomal protein</keyword>
<keyword evidence="3" id="KW-0687">Ribonucleoprotein</keyword>
<reference evidence="3 4" key="1">
    <citation type="submission" date="2016-05" db="EMBL/GenBank/DDBJ databases">
        <title>Nuclear genome of Blastocystis sp. subtype 1 NandII.</title>
        <authorList>
            <person name="Gentekaki E."/>
            <person name="Curtis B."/>
            <person name="Stairs C."/>
            <person name="Eme L."/>
            <person name="Herman E."/>
            <person name="Klimes V."/>
            <person name="Arias M.C."/>
            <person name="Elias M."/>
            <person name="Hilliou F."/>
            <person name="Klute M."/>
            <person name="Malik S.-B."/>
            <person name="Pightling A."/>
            <person name="Rachubinski R."/>
            <person name="Salas D."/>
            <person name="Schlacht A."/>
            <person name="Suga H."/>
            <person name="Archibald J."/>
            <person name="Ball S.G."/>
            <person name="Clark G."/>
            <person name="Dacks J."/>
            <person name="Van Der Giezen M."/>
            <person name="Tsaousis A."/>
            <person name="Roger A."/>
        </authorList>
    </citation>
    <scope>NUCLEOTIDE SEQUENCE [LARGE SCALE GENOMIC DNA]</scope>
    <source>
        <strain evidence="4">ATCC 50177 / NandII</strain>
    </source>
</reference>
<dbReference type="Pfam" id="PF10213">
    <property type="entry name" value="MRP-S28"/>
    <property type="match status" value="1"/>
</dbReference>
<gene>
    <name evidence="3" type="ORF">AV274_5468</name>
</gene>
<feature type="region of interest" description="Disordered" evidence="1">
    <location>
        <begin position="58"/>
        <end position="115"/>
    </location>
</feature>
<dbReference type="PANTHER" id="PTHR13490:SF0">
    <property type="entry name" value="SMALL RIBOSOMAL SUBUNIT PROTEIN MS35"/>
    <property type="match status" value="1"/>
</dbReference>
<dbReference type="PANTHER" id="PTHR13490">
    <property type="entry name" value="MITOCHONDRIAL 28S RIBOSOMAL PROTEIN S28"/>
    <property type="match status" value="1"/>
</dbReference>
<name>A0A196S750_BLAHN</name>
<proteinExistence type="predicted"/>
<comment type="caution">
    <text evidence="3">The sequence shown here is derived from an EMBL/GenBank/DDBJ whole genome shotgun (WGS) entry which is preliminary data.</text>
</comment>
<sequence length="317" mass="36183">MISNSARCAAKMVSRFVSSNARSLGIRGSAVFAPSAFPKTNFFYRPFSADANTTYDYRREEEVPKDVEEETEEDREMKEYEESMLADLEAQEANSRDGPKGGEKGRMGKEEGNGNPLEMYLREEMYPDLPEEVIHTLHRPQDGIANSAYLEDLPMFPNPFDHSDDIDTEHDPAKIRTKPYDFGKAKVTLMTRDAVVPMTWEDEKLGGPRENRRVRLQVRVKELELPIVAAQKLVLLCGPRYNFNNDVLTLTSDRYATRKQNGRYLMDLLESLVEEAKKPSDVKETPFRLPTKRGKFLPSHGTGKAKKQYEGMITEDD</sequence>
<dbReference type="InterPro" id="IPR019349">
    <property type="entry name" value="Ribosomal_mS35_mit"/>
</dbReference>
<dbReference type="EMBL" id="LXWW01000506">
    <property type="protein sequence ID" value="OAO12868.1"/>
    <property type="molecule type" value="Genomic_DNA"/>
</dbReference>
<dbReference type="AlphaFoldDB" id="A0A196S750"/>
<dbReference type="GO" id="GO:0003735">
    <property type="term" value="F:structural constituent of ribosome"/>
    <property type="evidence" value="ECO:0007669"/>
    <property type="project" value="InterPro"/>
</dbReference>
<protein>
    <submittedName>
        <fullName evidence="3">Ribosomal protein S28</fullName>
    </submittedName>
</protein>
<keyword evidence="4" id="KW-1185">Reference proteome</keyword>
<feature type="domain" description="Small ribosomal subunit protein mS35 mitochondrial conserved" evidence="2">
    <location>
        <begin position="209"/>
        <end position="282"/>
    </location>
</feature>
<feature type="compositionally biased region" description="Basic and acidic residues" evidence="1">
    <location>
        <begin position="94"/>
        <end position="112"/>
    </location>
</feature>
<dbReference type="GO" id="GO:0005763">
    <property type="term" value="C:mitochondrial small ribosomal subunit"/>
    <property type="evidence" value="ECO:0007669"/>
    <property type="project" value="TreeGrafter"/>
</dbReference>
<feature type="region of interest" description="Disordered" evidence="1">
    <location>
        <begin position="280"/>
        <end position="317"/>
    </location>
</feature>
<dbReference type="InterPro" id="IPR039848">
    <property type="entry name" value="Ribosomal_mS35_mt"/>
</dbReference>
<dbReference type="Proteomes" id="UP000078348">
    <property type="component" value="Unassembled WGS sequence"/>
</dbReference>
<dbReference type="STRING" id="478820.A0A196S750"/>
<evidence type="ECO:0000313" key="4">
    <source>
        <dbReference type="Proteomes" id="UP000078348"/>
    </source>
</evidence>
<organism evidence="3 4">
    <name type="scientific">Blastocystis sp. subtype 1 (strain ATCC 50177 / NandII)</name>
    <dbReference type="NCBI Taxonomy" id="478820"/>
    <lineage>
        <taxon>Eukaryota</taxon>
        <taxon>Sar</taxon>
        <taxon>Stramenopiles</taxon>
        <taxon>Bigyra</taxon>
        <taxon>Opalozoa</taxon>
        <taxon>Opalinata</taxon>
        <taxon>Blastocystidae</taxon>
        <taxon>Blastocystis</taxon>
    </lineage>
</organism>